<feature type="region of interest" description="Disordered" evidence="1">
    <location>
        <begin position="23"/>
        <end position="49"/>
    </location>
</feature>
<feature type="compositionally biased region" description="Polar residues" evidence="1">
    <location>
        <begin position="39"/>
        <end position="49"/>
    </location>
</feature>
<evidence type="ECO:0000313" key="2">
    <source>
        <dbReference type="EMBL" id="OBB92914.1"/>
    </source>
</evidence>
<evidence type="ECO:0000313" key="3">
    <source>
        <dbReference type="Proteomes" id="UP000094008"/>
    </source>
</evidence>
<feature type="compositionally biased region" description="Basic residues" evidence="1">
    <location>
        <begin position="23"/>
        <end position="35"/>
    </location>
</feature>
<gene>
    <name evidence="2" type="ORF">A5779_21380</name>
</gene>
<evidence type="ECO:0000256" key="1">
    <source>
        <dbReference type="SAM" id="MobiDB-lite"/>
    </source>
</evidence>
<proteinExistence type="predicted"/>
<dbReference type="AlphaFoldDB" id="A0A1A0W917"/>
<dbReference type="EMBL" id="LZSY01000065">
    <property type="protein sequence ID" value="OBB92914.1"/>
    <property type="molecule type" value="Genomic_DNA"/>
</dbReference>
<dbReference type="Proteomes" id="UP000094008">
    <property type="component" value="Unassembled WGS sequence"/>
</dbReference>
<organism evidence="2 3">
    <name type="scientific">Mycolicibacterium peregrinum</name>
    <name type="common">Mycobacterium peregrinum</name>
    <dbReference type="NCBI Taxonomy" id="43304"/>
    <lineage>
        <taxon>Bacteria</taxon>
        <taxon>Bacillati</taxon>
        <taxon>Actinomycetota</taxon>
        <taxon>Actinomycetes</taxon>
        <taxon>Mycobacteriales</taxon>
        <taxon>Mycobacteriaceae</taxon>
        <taxon>Mycolicibacterium</taxon>
    </lineage>
</organism>
<reference evidence="3" key="1">
    <citation type="submission" date="2016-06" db="EMBL/GenBank/DDBJ databases">
        <authorList>
            <person name="Sutton G."/>
            <person name="Brinkac L."/>
            <person name="Sanka R."/>
            <person name="Adams M."/>
            <person name="Lau E."/>
            <person name="Mehaffy C."/>
            <person name="Tameris M."/>
            <person name="Hatherill M."/>
            <person name="Hanekom W."/>
            <person name="Mahomed H."/>
            <person name="Mcshane H."/>
        </authorList>
    </citation>
    <scope>NUCLEOTIDE SEQUENCE [LARGE SCALE GENOMIC DNA]</scope>
    <source>
        <strain evidence="3">852002-10433_SCH5171157</strain>
    </source>
</reference>
<comment type="caution">
    <text evidence="2">The sequence shown here is derived from an EMBL/GenBank/DDBJ whole genome shotgun (WGS) entry which is preliminary data.</text>
</comment>
<dbReference type="RefSeq" id="WP_064880897.1">
    <property type="nucleotide sequence ID" value="NZ_LZSY01000065.1"/>
</dbReference>
<sequence>MAFNNTGYALRLFEEVRQRYAHQRHERNRRSVRRRLGNDPTQHVHTPSESLGIAQALLDHLPRQSGDAHQLWTCLAVQPLAQLLYAASRQRGDSNGMDWVETALVSTEAAETEPGWRQAANIWSQGTALPERLLLLTNLPPRQRNSITDVMHSAIAPWLHSCKGDLA</sequence>
<accession>A0A1A0W917</accession>
<protein>
    <submittedName>
        <fullName evidence="2">Uncharacterized protein</fullName>
    </submittedName>
</protein>
<name>A0A1A0W917_MYCPR</name>